<protein>
    <submittedName>
        <fullName evidence="2">CoA transferase</fullName>
    </submittedName>
</protein>
<evidence type="ECO:0000313" key="2">
    <source>
        <dbReference type="EMBL" id="NML48552.1"/>
    </source>
</evidence>
<dbReference type="EMBL" id="JABBFX010000006">
    <property type="protein sequence ID" value="NML48552.1"/>
    <property type="molecule type" value="Genomic_DNA"/>
</dbReference>
<dbReference type="PANTHER" id="PTHR48207:SF4">
    <property type="entry name" value="BLL6097 PROTEIN"/>
    <property type="match status" value="1"/>
</dbReference>
<dbReference type="InterPro" id="IPR003673">
    <property type="entry name" value="CoA-Trfase_fam_III"/>
</dbReference>
<dbReference type="SUPFAM" id="SSF89796">
    <property type="entry name" value="CoA-transferase family III (CaiB/BaiF)"/>
    <property type="match status" value="1"/>
</dbReference>
<dbReference type="Gene3D" id="3.30.1540.10">
    <property type="entry name" value="formyl-coa transferase, domain 3"/>
    <property type="match status" value="1"/>
</dbReference>
<keyword evidence="3" id="KW-1185">Reference proteome</keyword>
<dbReference type="InterPro" id="IPR050483">
    <property type="entry name" value="CoA-transferase_III_domain"/>
</dbReference>
<keyword evidence="1 2" id="KW-0808">Transferase</keyword>
<gene>
    <name evidence="2" type="ORF">HHL11_32710</name>
</gene>
<dbReference type="GO" id="GO:0008410">
    <property type="term" value="F:CoA-transferase activity"/>
    <property type="evidence" value="ECO:0007669"/>
    <property type="project" value="TreeGrafter"/>
</dbReference>
<dbReference type="Gene3D" id="3.40.50.10540">
    <property type="entry name" value="Crotonobetainyl-coa:carnitine coa-transferase, domain 1"/>
    <property type="match status" value="1"/>
</dbReference>
<dbReference type="AlphaFoldDB" id="A0A848HEF6"/>
<comment type="caution">
    <text evidence="2">The sequence shown here is derived from an EMBL/GenBank/DDBJ whole genome shotgun (WGS) entry which is preliminary data.</text>
</comment>
<sequence length="383" mass="42211">MSAVGALEGVRIVDLTAVGMGPMATQLLGDFGADVIKVESAEGDVFRHVMPQRHAGMSHAFLNLNRNKRSVSLDVKSSAGREQLFALIETADVFVSNMRAPALRRLGLDAESLQQRFPRLIHCVCYGYSERGPYAGRPAVDDTIQAASGLAYIQGDNGQRAPEYVKSVVADKVVALYVTSAIGAALYARERSGVGQAIEVPMFECMVSFTSAEHLAGRTFVPPEGGTGYTRLLNEFRRPFRTRDGYLGVVPYTDGQWKRFFELAGTSEMLADERYRTQAARSRHFPELYAFVETILAGKTTAEWLALLQEADIPFAKANSLEDLLDDPHLKAIGFWREVDHPSEGRLLQAGLPVHFSRTPASVRRHAPRIGEHNADIKNEETT</sequence>
<dbReference type="InterPro" id="IPR023606">
    <property type="entry name" value="CoA-Trfase_III_dom_1_sf"/>
</dbReference>
<dbReference type="Proteomes" id="UP000541185">
    <property type="component" value="Unassembled WGS sequence"/>
</dbReference>
<accession>A0A848HEF6</accession>
<evidence type="ECO:0000313" key="3">
    <source>
        <dbReference type="Proteomes" id="UP000541185"/>
    </source>
</evidence>
<proteinExistence type="predicted"/>
<dbReference type="RefSeq" id="WP_169422894.1">
    <property type="nucleotide sequence ID" value="NZ_JABBFX010000006.1"/>
</dbReference>
<dbReference type="InterPro" id="IPR044855">
    <property type="entry name" value="CoA-Trfase_III_dom3_sf"/>
</dbReference>
<organism evidence="2 3">
    <name type="scientific">Ramlibacter agri</name>
    <dbReference type="NCBI Taxonomy" id="2728837"/>
    <lineage>
        <taxon>Bacteria</taxon>
        <taxon>Pseudomonadati</taxon>
        <taxon>Pseudomonadota</taxon>
        <taxon>Betaproteobacteria</taxon>
        <taxon>Burkholderiales</taxon>
        <taxon>Comamonadaceae</taxon>
        <taxon>Ramlibacter</taxon>
    </lineage>
</organism>
<name>A0A848HEF6_9BURK</name>
<dbReference type="PANTHER" id="PTHR48207">
    <property type="entry name" value="SUCCINATE--HYDROXYMETHYLGLUTARATE COA-TRANSFERASE"/>
    <property type="match status" value="1"/>
</dbReference>
<dbReference type="Pfam" id="PF02515">
    <property type="entry name" value="CoA_transf_3"/>
    <property type="match status" value="1"/>
</dbReference>
<evidence type="ECO:0000256" key="1">
    <source>
        <dbReference type="ARBA" id="ARBA00022679"/>
    </source>
</evidence>
<reference evidence="2 3" key="1">
    <citation type="submission" date="2020-04" db="EMBL/GenBank/DDBJ databases">
        <title>Ramlibacter sp. G-1-2-2 isolated from soil.</title>
        <authorList>
            <person name="Dahal R.H."/>
        </authorList>
    </citation>
    <scope>NUCLEOTIDE SEQUENCE [LARGE SCALE GENOMIC DNA]</scope>
    <source>
        <strain evidence="2 3">G-1-2-2</strain>
    </source>
</reference>